<accession>A0AAE7K665</accession>
<dbReference type="EMBL" id="MT498058">
    <property type="protein sequence ID" value="QKY79940.1"/>
    <property type="molecule type" value="Genomic_DNA"/>
</dbReference>
<name>A0AAE7K665_9CAUD</name>
<organism evidence="2 3">
    <name type="scientific">Gordonia phage Clawz</name>
    <dbReference type="NCBI Taxonomy" id="2743910"/>
    <lineage>
        <taxon>Viruses</taxon>
        <taxon>Duplodnaviria</taxon>
        <taxon>Heunggongvirae</taxon>
        <taxon>Uroviricota</taxon>
        <taxon>Caudoviricetes</taxon>
        <taxon>Clawzvirus</taxon>
        <taxon>Clawzvirus clawz</taxon>
    </lineage>
</organism>
<keyword evidence="3" id="KW-1185">Reference proteome</keyword>
<dbReference type="GeneID" id="77951784"/>
<feature type="transmembrane region" description="Helical" evidence="1">
    <location>
        <begin position="49"/>
        <end position="67"/>
    </location>
</feature>
<dbReference type="RefSeq" id="YP_010675457.1">
    <property type="nucleotide sequence ID" value="NC_071004.1"/>
</dbReference>
<keyword evidence="1" id="KW-1133">Transmembrane helix</keyword>
<proteinExistence type="predicted"/>
<reference evidence="2" key="1">
    <citation type="submission" date="2020-05" db="EMBL/GenBank/DDBJ databases">
        <authorList>
            <person name="Conneilly E.M."/>
            <person name="Corace M.L."/>
            <person name="Daly D."/>
            <person name="Dejene M.A."/>
            <person name="Deng Y."/>
            <person name="Kelly J.M."/>
            <person name="Masiello C.S."/>
            <person name="McDonough D."/>
            <person name="Musser E."/>
            <person name="Pecorale A.L."/>
            <person name="Ray R.F."/>
            <person name="Regan I.M."/>
            <person name="Shedd N.A."/>
            <person name="Tatone J.R."/>
            <person name="Tocci C.W."/>
            <person name="Zarate C.M."/>
            <person name="Whitefleet-Smith J.L."/>
            <person name="Garlena R.A."/>
            <person name="Russell D.A."/>
            <person name="Pope W.H."/>
            <person name="Jacobs-Sera D."/>
            <person name="Hatfull G.F."/>
        </authorList>
    </citation>
    <scope>NUCLEOTIDE SEQUENCE</scope>
</reference>
<feature type="transmembrane region" description="Helical" evidence="1">
    <location>
        <begin position="6"/>
        <end position="28"/>
    </location>
</feature>
<keyword evidence="1" id="KW-0812">Transmembrane</keyword>
<evidence type="ECO:0000256" key="1">
    <source>
        <dbReference type="SAM" id="Phobius"/>
    </source>
</evidence>
<evidence type="ECO:0000313" key="3">
    <source>
        <dbReference type="Proteomes" id="UP000821895"/>
    </source>
</evidence>
<dbReference type="KEGG" id="vg:77951784"/>
<gene>
    <name evidence="2" type="primary">28</name>
    <name evidence="2" type="ORF">SEA_CLAWZ_28</name>
</gene>
<keyword evidence="1" id="KW-0472">Membrane</keyword>
<protein>
    <submittedName>
        <fullName evidence="2">Membrane protein</fullName>
    </submittedName>
</protein>
<dbReference type="Proteomes" id="UP000821895">
    <property type="component" value="Segment"/>
</dbReference>
<evidence type="ECO:0000313" key="2">
    <source>
        <dbReference type="EMBL" id="QKY79940.1"/>
    </source>
</evidence>
<sequence>MNWMELLLGVLFLTPITGCLLIAYVLWCRWTWCKAAEPLHGDRLRRDRYVWIGYHLLPITVAGAVLVTEAFSA</sequence>